<evidence type="ECO:0000256" key="1">
    <source>
        <dbReference type="SAM" id="MobiDB-lite"/>
    </source>
</evidence>
<reference evidence="2" key="2">
    <citation type="submission" date="2015-06" db="UniProtKB">
        <authorList>
            <consortium name="EnsemblPlants"/>
        </authorList>
    </citation>
    <scope>IDENTIFICATION</scope>
    <source>
        <strain evidence="2">DM1-3 516 R44</strain>
    </source>
</reference>
<proteinExistence type="predicted"/>
<feature type="compositionally biased region" description="Basic and acidic residues" evidence="1">
    <location>
        <begin position="25"/>
        <end position="34"/>
    </location>
</feature>
<accession>M1DP59</accession>
<keyword evidence="3" id="KW-1185">Reference proteome</keyword>
<feature type="region of interest" description="Disordered" evidence="1">
    <location>
        <begin position="19"/>
        <end position="69"/>
    </location>
</feature>
<feature type="compositionally biased region" description="Polar residues" evidence="1">
    <location>
        <begin position="42"/>
        <end position="57"/>
    </location>
</feature>
<name>M1DP59_SOLTU</name>
<dbReference type="PaxDb" id="4113-PGSC0003DMT400092135"/>
<protein>
    <submittedName>
        <fullName evidence="2">Zinc knuckle family protein</fullName>
    </submittedName>
</protein>
<dbReference type="Gramene" id="PGSC0003DMT400092135">
    <property type="protein sequence ID" value="PGSC0003DMT400092135"/>
    <property type="gene ID" value="PGSC0003DMG400041706"/>
</dbReference>
<dbReference type="InParanoid" id="M1DP59"/>
<dbReference type="HOGENOM" id="CLU_043741_3_0_1"/>
<dbReference type="Proteomes" id="UP000011115">
    <property type="component" value="Unassembled WGS sequence"/>
</dbReference>
<dbReference type="AlphaFoldDB" id="M1DP59"/>
<dbReference type="eggNOG" id="ENOG502SWDS">
    <property type="taxonomic scope" value="Eukaryota"/>
</dbReference>
<organism evidence="2 3">
    <name type="scientific">Solanum tuberosum</name>
    <name type="common">Potato</name>
    <dbReference type="NCBI Taxonomy" id="4113"/>
    <lineage>
        <taxon>Eukaryota</taxon>
        <taxon>Viridiplantae</taxon>
        <taxon>Streptophyta</taxon>
        <taxon>Embryophyta</taxon>
        <taxon>Tracheophyta</taxon>
        <taxon>Spermatophyta</taxon>
        <taxon>Magnoliopsida</taxon>
        <taxon>eudicotyledons</taxon>
        <taxon>Gunneridae</taxon>
        <taxon>Pentapetalae</taxon>
        <taxon>asterids</taxon>
        <taxon>lamiids</taxon>
        <taxon>Solanales</taxon>
        <taxon>Solanaceae</taxon>
        <taxon>Solanoideae</taxon>
        <taxon>Solaneae</taxon>
        <taxon>Solanum</taxon>
    </lineage>
</organism>
<evidence type="ECO:0000313" key="2">
    <source>
        <dbReference type="EnsemblPlants" id="PGSC0003DMT400092135"/>
    </source>
</evidence>
<dbReference type="EnsemblPlants" id="PGSC0003DMT400092135">
    <property type="protein sequence ID" value="PGSC0003DMT400092135"/>
    <property type="gene ID" value="PGSC0003DMG400041706"/>
</dbReference>
<reference evidence="3" key="1">
    <citation type="journal article" date="2011" name="Nature">
        <title>Genome sequence and analysis of the tuber crop potato.</title>
        <authorList>
            <consortium name="The Potato Genome Sequencing Consortium"/>
        </authorList>
    </citation>
    <scope>NUCLEOTIDE SEQUENCE [LARGE SCALE GENOMIC DNA]</scope>
    <source>
        <strain evidence="3">cv. DM1-3 516 R44</strain>
    </source>
</reference>
<evidence type="ECO:0000313" key="3">
    <source>
        <dbReference type="Proteomes" id="UP000011115"/>
    </source>
</evidence>
<sequence length="145" mass="16132">MNISRLMVYSQSIEESKLKRRNRELKRSRSDEQGQPRFQKRALNQDSSSTPRVNQEKGSGPPFSKPSCHNYGKKYHGKCLAGTSGSYGCGKNDHQVKDCPTLTAKGREAKHASLNGPDLDAPKKNRFNALQANKHKGAYPDEGTN</sequence>